<dbReference type="RefSeq" id="WP_273381544.1">
    <property type="nucleotide sequence ID" value="NZ_PIUK01000335.1"/>
</dbReference>
<dbReference type="EMBL" id="PIUK01000335">
    <property type="protein sequence ID" value="MBY6278087.1"/>
    <property type="molecule type" value="Genomic_DNA"/>
</dbReference>
<keyword evidence="2" id="KW-0560">Oxidoreductase</keyword>
<dbReference type="Proteomes" id="UP000732377">
    <property type="component" value="Unassembled WGS sequence"/>
</dbReference>
<name>A0A953I465_SYMTR</name>
<dbReference type="PRINTS" id="PR00080">
    <property type="entry name" value="SDRFAMILY"/>
</dbReference>
<dbReference type="GO" id="GO:0008206">
    <property type="term" value="P:bile acid metabolic process"/>
    <property type="evidence" value="ECO:0007669"/>
    <property type="project" value="UniProtKB-ARBA"/>
</dbReference>
<comment type="caution">
    <text evidence="4">The sequence shown here is derived from an EMBL/GenBank/DDBJ whole genome shotgun (WGS) entry which is preliminary data.</text>
</comment>
<dbReference type="PROSITE" id="PS00061">
    <property type="entry name" value="ADH_SHORT"/>
    <property type="match status" value="1"/>
</dbReference>
<evidence type="ECO:0000313" key="5">
    <source>
        <dbReference type="Proteomes" id="UP000732377"/>
    </source>
</evidence>
<reference evidence="4" key="1">
    <citation type="submission" date="2017-11" db="EMBL/GenBank/DDBJ databases">
        <title>Three new genomes from thermophilic consortium.</title>
        <authorList>
            <person name="Quaggio R."/>
            <person name="Amgarten D."/>
            <person name="Setubal J.C."/>
        </authorList>
    </citation>
    <scope>NUCLEOTIDE SEQUENCE</scope>
    <source>
        <strain evidence="4">ZCTH01-B2</strain>
    </source>
</reference>
<gene>
    <name evidence="4" type="ORF">CWE10_18280</name>
</gene>
<evidence type="ECO:0000259" key="3">
    <source>
        <dbReference type="SMART" id="SM00822"/>
    </source>
</evidence>
<sequence>MKLFSLEGRVALVTGAGRGIGRALALGLADAGADVVCLARTGSEVEAAAEEVRARGRRALAVTADVTSQAQVTEAVEAALDRFGKIDILVNNAGINIRKPALEVAEADWDRVVQTNLKGPFLVAQTVGRHMCERGYGRIINVASVGGAVALRTGVAYGASKAGLMHMTRILAMEWARYGVTVNGIGPWYFRTPLTEKLLQDEQYVVEILARTPMRRIGDLAELVGPVVFLASDASSYVTGQVLMVDGGMSVYGF</sequence>
<dbReference type="InterPro" id="IPR036291">
    <property type="entry name" value="NAD(P)-bd_dom_sf"/>
</dbReference>
<accession>A0A953I465</accession>
<dbReference type="PRINTS" id="PR00081">
    <property type="entry name" value="GDHRDH"/>
</dbReference>
<comment type="similarity">
    <text evidence="1">Belongs to the short-chain dehydrogenases/reductases (SDR) family.</text>
</comment>
<dbReference type="FunFam" id="3.40.50.720:FF:000084">
    <property type="entry name" value="Short-chain dehydrogenase reductase"/>
    <property type="match status" value="1"/>
</dbReference>
<evidence type="ECO:0000313" key="4">
    <source>
        <dbReference type="EMBL" id="MBY6278087.1"/>
    </source>
</evidence>
<feature type="domain" description="Ketoreductase" evidence="3">
    <location>
        <begin position="9"/>
        <end position="191"/>
    </location>
</feature>
<evidence type="ECO:0000256" key="1">
    <source>
        <dbReference type="ARBA" id="ARBA00006484"/>
    </source>
</evidence>
<dbReference type="InterPro" id="IPR057326">
    <property type="entry name" value="KR_dom"/>
</dbReference>
<protein>
    <submittedName>
        <fullName evidence="4">2-deoxy-D-gluconate 3-dehydrogenase</fullName>
    </submittedName>
</protein>
<dbReference type="Pfam" id="PF13561">
    <property type="entry name" value="adh_short_C2"/>
    <property type="match status" value="1"/>
</dbReference>
<proteinExistence type="inferred from homology"/>
<dbReference type="InterPro" id="IPR002347">
    <property type="entry name" value="SDR_fam"/>
</dbReference>
<dbReference type="PANTHER" id="PTHR42760:SF115">
    <property type="entry name" value="3-OXOACYL-[ACYL-CARRIER-PROTEIN] REDUCTASE FABG"/>
    <property type="match status" value="1"/>
</dbReference>
<dbReference type="NCBIfam" id="NF005559">
    <property type="entry name" value="PRK07231.1"/>
    <property type="match status" value="1"/>
</dbReference>
<dbReference type="GO" id="GO:0016616">
    <property type="term" value="F:oxidoreductase activity, acting on the CH-OH group of donors, NAD or NADP as acceptor"/>
    <property type="evidence" value="ECO:0007669"/>
    <property type="project" value="UniProtKB-ARBA"/>
</dbReference>
<dbReference type="SMART" id="SM00822">
    <property type="entry name" value="PKS_KR"/>
    <property type="match status" value="1"/>
</dbReference>
<dbReference type="InterPro" id="IPR020904">
    <property type="entry name" value="Sc_DH/Rdtase_CS"/>
</dbReference>
<evidence type="ECO:0000256" key="2">
    <source>
        <dbReference type="ARBA" id="ARBA00023002"/>
    </source>
</evidence>
<dbReference type="AlphaFoldDB" id="A0A953I465"/>
<dbReference type="PANTHER" id="PTHR42760">
    <property type="entry name" value="SHORT-CHAIN DEHYDROGENASES/REDUCTASES FAMILY MEMBER"/>
    <property type="match status" value="1"/>
</dbReference>
<dbReference type="Gene3D" id="3.40.50.720">
    <property type="entry name" value="NAD(P)-binding Rossmann-like Domain"/>
    <property type="match status" value="1"/>
</dbReference>
<organism evidence="4 5">
    <name type="scientific">Symbiobacterium thermophilum</name>
    <dbReference type="NCBI Taxonomy" id="2734"/>
    <lineage>
        <taxon>Bacteria</taxon>
        <taxon>Bacillati</taxon>
        <taxon>Bacillota</taxon>
        <taxon>Clostridia</taxon>
        <taxon>Eubacteriales</taxon>
        <taxon>Symbiobacteriaceae</taxon>
        <taxon>Symbiobacterium</taxon>
    </lineage>
</organism>
<dbReference type="SUPFAM" id="SSF51735">
    <property type="entry name" value="NAD(P)-binding Rossmann-fold domains"/>
    <property type="match status" value="1"/>
</dbReference>